<feature type="domain" description="Recombinase" evidence="2">
    <location>
        <begin position="45"/>
        <end position="151"/>
    </location>
</feature>
<dbReference type="Gene3D" id="3.90.1750.20">
    <property type="entry name" value="Putative Large Serine Recombinase, Chain B, Domain 2"/>
    <property type="match status" value="1"/>
</dbReference>
<proteinExistence type="predicted"/>
<name>A0A5B6TF59_9BACT</name>
<feature type="coiled-coil region" evidence="1">
    <location>
        <begin position="238"/>
        <end position="272"/>
    </location>
</feature>
<reference evidence="3 4" key="1">
    <citation type="submission" date="2019-07" db="EMBL/GenBank/DDBJ databases">
        <title>Rufibacter sp. nov., isolated from lake sediment.</title>
        <authorList>
            <person name="Qu J.-H."/>
        </authorList>
    </citation>
    <scope>NUCLEOTIDE SEQUENCE [LARGE SCALE GENOMIC DNA]</scope>
    <source>
        <strain evidence="3 4">NBS58-1</strain>
    </source>
</reference>
<evidence type="ECO:0000256" key="1">
    <source>
        <dbReference type="SAM" id="Coils"/>
    </source>
</evidence>
<dbReference type="PANTHER" id="PTHR30461:SF23">
    <property type="entry name" value="DNA RECOMBINASE-RELATED"/>
    <property type="match status" value="1"/>
</dbReference>
<dbReference type="AlphaFoldDB" id="A0A5B6TF59"/>
<dbReference type="InterPro" id="IPR050639">
    <property type="entry name" value="SSR_resolvase"/>
</dbReference>
<dbReference type="InterPro" id="IPR011109">
    <property type="entry name" value="DNA_bind_recombinase_dom"/>
</dbReference>
<gene>
    <name evidence="3" type="ORF">FOA19_10250</name>
</gene>
<evidence type="ECO:0000313" key="4">
    <source>
        <dbReference type="Proteomes" id="UP000324133"/>
    </source>
</evidence>
<evidence type="ECO:0000259" key="2">
    <source>
        <dbReference type="PROSITE" id="PS51737"/>
    </source>
</evidence>
<protein>
    <recommendedName>
        <fullName evidence="2">Recombinase domain-containing protein</fullName>
    </recommendedName>
</protein>
<dbReference type="EMBL" id="VKKY01000002">
    <property type="protein sequence ID" value="KAA3438836.1"/>
    <property type="molecule type" value="Genomic_DNA"/>
</dbReference>
<dbReference type="InterPro" id="IPR038109">
    <property type="entry name" value="DNA_bind_recomb_sf"/>
</dbReference>
<keyword evidence="4" id="KW-1185">Reference proteome</keyword>
<dbReference type="GO" id="GO:0003677">
    <property type="term" value="F:DNA binding"/>
    <property type="evidence" value="ECO:0007669"/>
    <property type="project" value="InterPro"/>
</dbReference>
<dbReference type="PANTHER" id="PTHR30461">
    <property type="entry name" value="DNA-INVERTASE FROM LAMBDOID PROPHAGE"/>
    <property type="match status" value="1"/>
</dbReference>
<comment type="caution">
    <text evidence="3">The sequence shown here is derived from an EMBL/GenBank/DDBJ whole genome shotgun (WGS) entry which is preliminary data.</text>
</comment>
<dbReference type="GO" id="GO:0000150">
    <property type="term" value="F:DNA strand exchange activity"/>
    <property type="evidence" value="ECO:0007669"/>
    <property type="project" value="InterPro"/>
</dbReference>
<evidence type="ECO:0000313" key="3">
    <source>
        <dbReference type="EMBL" id="KAA3438836.1"/>
    </source>
</evidence>
<dbReference type="Proteomes" id="UP000324133">
    <property type="component" value="Unassembled WGS sequence"/>
</dbReference>
<keyword evidence="1" id="KW-0175">Coiled coil</keyword>
<sequence length="399" mass="45471">MTSAGKLQQGIQFLFSQFDNDQRREKCMAGMEAKVRKGYVVGKAPMGYDQLKVNGEQVIKPNKTGKLIRQAFLLKAEQGLSNTDIIRRLKSQGLPLYDQTLTKIFRNPFYCGLITHGLLQEGEVIEGRHEPLVSRDVFLRVNGLQSQNAQGYTQVKEDENLPLRHHIKCGSCSKPLTGYEMKKKGIHYYKCNTKGCCLNRNAGKMHELYQGLLKEFQIDPILLPQVQEMMGQVFTKLSQEHGQEEKRLKLQLAELKKKLNTLERRYAYGEIEREIFQKFSGELKTEGREIGVNLEKLSGPLSNHQMLVENGLKLALSLSSSWTKGDALQRRRLQALVFPEGVQYDREKEGYRTTRVNSIFGLASEISQKMGEKERGKSSSETDFSLLVVRRGIEPLLPE</sequence>
<dbReference type="PROSITE" id="PS51737">
    <property type="entry name" value="RECOMBINASE_DNA_BIND"/>
    <property type="match status" value="1"/>
</dbReference>
<organism evidence="3 4">
    <name type="scientific">Rufibacter hautae</name>
    <dbReference type="NCBI Taxonomy" id="2595005"/>
    <lineage>
        <taxon>Bacteria</taxon>
        <taxon>Pseudomonadati</taxon>
        <taxon>Bacteroidota</taxon>
        <taxon>Cytophagia</taxon>
        <taxon>Cytophagales</taxon>
        <taxon>Hymenobacteraceae</taxon>
        <taxon>Rufibacter</taxon>
    </lineage>
</organism>
<dbReference type="OrthoDB" id="9815006at2"/>
<accession>A0A5B6TF59</accession>
<dbReference type="Pfam" id="PF07508">
    <property type="entry name" value="Recombinase"/>
    <property type="match status" value="1"/>
</dbReference>